<sequence length="390" mass="45002">MCMTTTLLMVVKSLNVIKTRGNMYEVKSMTKDMFKMLTYGIYTANRKRKQLITPGVPHKYRRVTDVNTPVVDYLFGDNLDTRLEDLEKEDRRINKLSFNDPFFRGTEWRNVQDLHGKNHHLISNQSMQKLLDKYMNRRATKTRRWRPGFTTKTSVKLIQVKLVGVELIKLLEKKTEGFWSAEEREMHIIFLELKAAFLTLQSLAGNISQKHIRMNLDNTVAISYIENFRGKITNLHILAKEIWFWCLKHKLWISVAHIAGKLNIEADKLSRKLNDDMEWTLKTELCHRTGDPENHQGQVRQSSIDSTTLANTNMVSATITTDQPTILHSAEKQSLSTTGSETNSSSFKPPTGSFCLVQENLEKIKDFQHSLLTSYYTLGDNPQESNMGLI</sequence>
<dbReference type="InterPro" id="IPR052055">
    <property type="entry name" value="Hepadnavirus_pol/RT"/>
</dbReference>
<organism evidence="1 2">
    <name type="scientific">Mytilus coruscus</name>
    <name type="common">Sea mussel</name>
    <dbReference type="NCBI Taxonomy" id="42192"/>
    <lineage>
        <taxon>Eukaryota</taxon>
        <taxon>Metazoa</taxon>
        <taxon>Spiralia</taxon>
        <taxon>Lophotrochozoa</taxon>
        <taxon>Mollusca</taxon>
        <taxon>Bivalvia</taxon>
        <taxon>Autobranchia</taxon>
        <taxon>Pteriomorphia</taxon>
        <taxon>Mytilida</taxon>
        <taxon>Mytiloidea</taxon>
        <taxon>Mytilidae</taxon>
        <taxon>Mytilinae</taxon>
        <taxon>Mytilus</taxon>
    </lineage>
</organism>
<name>A0A6J8BUH8_MYTCO</name>
<evidence type="ECO:0008006" key="3">
    <source>
        <dbReference type="Google" id="ProtNLM"/>
    </source>
</evidence>
<dbReference type="OrthoDB" id="2897838at2759"/>
<dbReference type="PANTHER" id="PTHR33050">
    <property type="entry name" value="REVERSE TRANSCRIPTASE DOMAIN-CONTAINING PROTEIN"/>
    <property type="match status" value="1"/>
</dbReference>
<dbReference type="AlphaFoldDB" id="A0A6J8BUH8"/>
<accession>A0A6J8BUH8</accession>
<proteinExistence type="predicted"/>
<keyword evidence="2" id="KW-1185">Reference proteome</keyword>
<evidence type="ECO:0000313" key="2">
    <source>
        <dbReference type="Proteomes" id="UP000507470"/>
    </source>
</evidence>
<evidence type="ECO:0000313" key="1">
    <source>
        <dbReference type="EMBL" id="CAC5386379.1"/>
    </source>
</evidence>
<gene>
    <name evidence="1" type="ORF">MCOR_21834</name>
</gene>
<dbReference type="EMBL" id="CACVKT020003876">
    <property type="protein sequence ID" value="CAC5386379.1"/>
    <property type="molecule type" value="Genomic_DNA"/>
</dbReference>
<dbReference type="CDD" id="cd09275">
    <property type="entry name" value="RNase_HI_RT_DIRS1"/>
    <property type="match status" value="1"/>
</dbReference>
<protein>
    <recommendedName>
        <fullName evidence="3">RNase H type-1 domain-containing protein</fullName>
    </recommendedName>
</protein>
<dbReference type="Proteomes" id="UP000507470">
    <property type="component" value="Unassembled WGS sequence"/>
</dbReference>
<dbReference type="PANTHER" id="PTHR33050:SF7">
    <property type="entry name" value="RIBONUCLEASE H"/>
    <property type="match status" value="1"/>
</dbReference>
<reference evidence="1 2" key="1">
    <citation type="submission" date="2020-06" db="EMBL/GenBank/DDBJ databases">
        <authorList>
            <person name="Li R."/>
            <person name="Bekaert M."/>
        </authorList>
    </citation>
    <scope>NUCLEOTIDE SEQUENCE [LARGE SCALE GENOMIC DNA]</scope>
    <source>
        <strain evidence="2">wild</strain>
    </source>
</reference>